<name>A0A0C3PUR9_9AGAM</name>
<dbReference type="STRING" id="1051891.A0A0C3PUR9"/>
<keyword evidence="3" id="KW-1185">Reference proteome</keyword>
<dbReference type="PIRSF" id="PIRSF000654">
    <property type="entry name" value="Integrin-linked_kinase"/>
    <property type="match status" value="1"/>
</dbReference>
<dbReference type="InterPro" id="IPR011009">
    <property type="entry name" value="Kinase-like_dom_sf"/>
</dbReference>
<sequence>MHIPSKQRLTREMIAWSACHHENILPFVGYFLSQDLETSYLVSPFIRNGNVKDYLTSKQAKPEERLELVRDTLKGLHYLHTRDPPIIHGDLKSLNVLVNDDRRAVLCDFGLAGAVRGGHSGLTTSSDFKGSTRWCSREVLMGDERTLKSDIWGWACLASEIITGNPPYYDIKSDAAVILVVCGEASKRKTPEPTPTPTFPNGLLELLRKCWDFEPDNRPDAGTCLAAISPVPQIGKVRIWVSSTGWMRSLFGA</sequence>
<reference evidence="2 3" key="1">
    <citation type="submission" date="2014-04" db="EMBL/GenBank/DDBJ databases">
        <authorList>
            <consortium name="DOE Joint Genome Institute"/>
            <person name="Kuo A."/>
            <person name="Girlanda M."/>
            <person name="Perotto S."/>
            <person name="Kohler A."/>
            <person name="Nagy L.G."/>
            <person name="Floudas D."/>
            <person name="Copeland A."/>
            <person name="Barry K.W."/>
            <person name="Cichocki N."/>
            <person name="Veneault-Fourrey C."/>
            <person name="LaButti K."/>
            <person name="Lindquist E.A."/>
            <person name="Lipzen A."/>
            <person name="Lundell T."/>
            <person name="Morin E."/>
            <person name="Murat C."/>
            <person name="Sun H."/>
            <person name="Tunlid A."/>
            <person name="Henrissat B."/>
            <person name="Grigoriev I.V."/>
            <person name="Hibbett D.S."/>
            <person name="Martin F."/>
            <person name="Nordberg H.P."/>
            <person name="Cantor M.N."/>
            <person name="Hua S.X."/>
        </authorList>
    </citation>
    <scope>NUCLEOTIDE SEQUENCE [LARGE SCALE GENOMIC DNA]</scope>
    <source>
        <strain evidence="2 3">MUT 4182</strain>
    </source>
</reference>
<dbReference type="PROSITE" id="PS00108">
    <property type="entry name" value="PROTEIN_KINASE_ST"/>
    <property type="match status" value="1"/>
</dbReference>
<dbReference type="InterPro" id="IPR051681">
    <property type="entry name" value="Ser/Thr_Kinases-Pseudokinases"/>
</dbReference>
<feature type="domain" description="Protein kinase" evidence="1">
    <location>
        <begin position="1"/>
        <end position="234"/>
    </location>
</feature>
<dbReference type="Pfam" id="PF07714">
    <property type="entry name" value="PK_Tyr_Ser-Thr"/>
    <property type="match status" value="1"/>
</dbReference>
<proteinExistence type="predicted"/>
<dbReference type="PROSITE" id="PS50011">
    <property type="entry name" value="PROTEIN_KINASE_DOM"/>
    <property type="match status" value="1"/>
</dbReference>
<organism evidence="2 3">
    <name type="scientific">Tulasnella calospora MUT 4182</name>
    <dbReference type="NCBI Taxonomy" id="1051891"/>
    <lineage>
        <taxon>Eukaryota</taxon>
        <taxon>Fungi</taxon>
        <taxon>Dikarya</taxon>
        <taxon>Basidiomycota</taxon>
        <taxon>Agaricomycotina</taxon>
        <taxon>Agaricomycetes</taxon>
        <taxon>Cantharellales</taxon>
        <taxon>Tulasnellaceae</taxon>
        <taxon>Tulasnella</taxon>
    </lineage>
</organism>
<evidence type="ECO:0000259" key="1">
    <source>
        <dbReference type="PROSITE" id="PS50011"/>
    </source>
</evidence>
<gene>
    <name evidence="2" type="ORF">M407DRAFT_83697</name>
</gene>
<evidence type="ECO:0000313" key="2">
    <source>
        <dbReference type="EMBL" id="KIO18620.1"/>
    </source>
</evidence>
<dbReference type="OrthoDB" id="346907at2759"/>
<dbReference type="SMART" id="SM00220">
    <property type="entry name" value="S_TKc"/>
    <property type="match status" value="1"/>
</dbReference>
<dbReference type="Proteomes" id="UP000054248">
    <property type="component" value="Unassembled WGS sequence"/>
</dbReference>
<dbReference type="InterPro" id="IPR008271">
    <property type="entry name" value="Ser/Thr_kinase_AS"/>
</dbReference>
<reference evidence="3" key="2">
    <citation type="submission" date="2015-01" db="EMBL/GenBank/DDBJ databases">
        <title>Evolutionary Origins and Diversification of the Mycorrhizal Mutualists.</title>
        <authorList>
            <consortium name="DOE Joint Genome Institute"/>
            <consortium name="Mycorrhizal Genomics Consortium"/>
            <person name="Kohler A."/>
            <person name="Kuo A."/>
            <person name="Nagy L.G."/>
            <person name="Floudas D."/>
            <person name="Copeland A."/>
            <person name="Barry K.W."/>
            <person name="Cichocki N."/>
            <person name="Veneault-Fourrey C."/>
            <person name="LaButti K."/>
            <person name="Lindquist E.A."/>
            <person name="Lipzen A."/>
            <person name="Lundell T."/>
            <person name="Morin E."/>
            <person name="Murat C."/>
            <person name="Riley R."/>
            <person name="Ohm R."/>
            <person name="Sun H."/>
            <person name="Tunlid A."/>
            <person name="Henrissat B."/>
            <person name="Grigoriev I.V."/>
            <person name="Hibbett D.S."/>
            <person name="Martin F."/>
        </authorList>
    </citation>
    <scope>NUCLEOTIDE SEQUENCE [LARGE SCALE GENOMIC DNA]</scope>
    <source>
        <strain evidence="3">MUT 4182</strain>
    </source>
</reference>
<dbReference type="SUPFAM" id="SSF56112">
    <property type="entry name" value="Protein kinase-like (PK-like)"/>
    <property type="match status" value="1"/>
</dbReference>
<dbReference type="InterPro" id="IPR001245">
    <property type="entry name" value="Ser-Thr/Tyr_kinase_cat_dom"/>
</dbReference>
<dbReference type="Gene3D" id="1.10.510.10">
    <property type="entry name" value="Transferase(Phosphotransferase) domain 1"/>
    <property type="match status" value="1"/>
</dbReference>
<dbReference type="GO" id="GO:0005524">
    <property type="term" value="F:ATP binding"/>
    <property type="evidence" value="ECO:0007669"/>
    <property type="project" value="InterPro"/>
</dbReference>
<dbReference type="PANTHER" id="PTHR44329">
    <property type="entry name" value="SERINE/THREONINE-PROTEIN KINASE TNNI3K-RELATED"/>
    <property type="match status" value="1"/>
</dbReference>
<protein>
    <recommendedName>
        <fullName evidence="1">Protein kinase domain-containing protein</fullName>
    </recommendedName>
</protein>
<evidence type="ECO:0000313" key="3">
    <source>
        <dbReference type="Proteomes" id="UP000054248"/>
    </source>
</evidence>
<dbReference type="GO" id="GO:0004674">
    <property type="term" value="F:protein serine/threonine kinase activity"/>
    <property type="evidence" value="ECO:0007669"/>
    <property type="project" value="TreeGrafter"/>
</dbReference>
<dbReference type="EMBL" id="KN823273">
    <property type="protein sequence ID" value="KIO18620.1"/>
    <property type="molecule type" value="Genomic_DNA"/>
</dbReference>
<dbReference type="AlphaFoldDB" id="A0A0C3PUR9"/>
<accession>A0A0C3PUR9</accession>
<dbReference type="InterPro" id="IPR000719">
    <property type="entry name" value="Prot_kinase_dom"/>
</dbReference>
<dbReference type="HOGENOM" id="CLU_000288_7_18_1"/>